<feature type="coiled-coil region" evidence="1">
    <location>
        <begin position="30"/>
        <end position="92"/>
    </location>
</feature>
<evidence type="ECO:0000256" key="1">
    <source>
        <dbReference type="SAM" id="Coils"/>
    </source>
</evidence>
<evidence type="ECO:0000313" key="3">
    <source>
        <dbReference type="EMBL" id="GAH70921.1"/>
    </source>
</evidence>
<protein>
    <submittedName>
        <fullName evidence="3">Uncharacterized protein</fullName>
    </submittedName>
</protein>
<keyword evidence="2" id="KW-1133">Transmembrane helix</keyword>
<name>X1HLA9_9ZZZZ</name>
<reference evidence="3" key="1">
    <citation type="journal article" date="2014" name="Front. Microbiol.">
        <title>High frequency of phylogenetically diverse reductive dehalogenase-homologous genes in deep subseafloor sedimentary metagenomes.</title>
        <authorList>
            <person name="Kawai M."/>
            <person name="Futagami T."/>
            <person name="Toyoda A."/>
            <person name="Takaki Y."/>
            <person name="Nishi S."/>
            <person name="Hori S."/>
            <person name="Arai W."/>
            <person name="Tsubouchi T."/>
            <person name="Morono Y."/>
            <person name="Uchiyama I."/>
            <person name="Ito T."/>
            <person name="Fujiyama A."/>
            <person name="Inagaki F."/>
            <person name="Takami H."/>
        </authorList>
    </citation>
    <scope>NUCLEOTIDE SEQUENCE</scope>
    <source>
        <strain evidence="3">Expedition CK06-06</strain>
    </source>
</reference>
<gene>
    <name evidence="3" type="ORF">S03H2_43504</name>
</gene>
<keyword evidence="1" id="KW-0175">Coiled coil</keyword>
<organism evidence="3">
    <name type="scientific">marine sediment metagenome</name>
    <dbReference type="NCBI Taxonomy" id="412755"/>
    <lineage>
        <taxon>unclassified sequences</taxon>
        <taxon>metagenomes</taxon>
        <taxon>ecological metagenomes</taxon>
    </lineage>
</organism>
<comment type="caution">
    <text evidence="3">The sequence shown here is derived from an EMBL/GenBank/DDBJ whole genome shotgun (WGS) entry which is preliminary data.</text>
</comment>
<feature type="non-terminal residue" evidence="3">
    <location>
        <position position="152"/>
    </location>
</feature>
<sequence>MKRILTCMTLLIVLMFGCAGCEESLTPADIQALAAQQEVLQQQVDTVQAAATQMAEALAAGGIMDPNVVAKVAKLNEEADRLQAQIDVIAQALKDVPLTGDAVQDFIAQLQAANAASSGFNPYVIPIGTGLSILTIVLGWLARRSAAAAAKE</sequence>
<dbReference type="AlphaFoldDB" id="X1HLA9"/>
<accession>X1HLA9</accession>
<keyword evidence="2" id="KW-0812">Transmembrane</keyword>
<dbReference type="EMBL" id="BARU01027145">
    <property type="protein sequence ID" value="GAH70921.1"/>
    <property type="molecule type" value="Genomic_DNA"/>
</dbReference>
<proteinExistence type="predicted"/>
<dbReference type="PROSITE" id="PS51257">
    <property type="entry name" value="PROKAR_LIPOPROTEIN"/>
    <property type="match status" value="1"/>
</dbReference>
<keyword evidence="2" id="KW-0472">Membrane</keyword>
<evidence type="ECO:0000256" key="2">
    <source>
        <dbReference type="SAM" id="Phobius"/>
    </source>
</evidence>
<feature type="transmembrane region" description="Helical" evidence="2">
    <location>
        <begin position="123"/>
        <end position="142"/>
    </location>
</feature>